<evidence type="ECO:0000313" key="4">
    <source>
        <dbReference type="Proteomes" id="UP000186922"/>
    </source>
</evidence>
<accession>A0A1D1UGT4</accession>
<name>A0A1D1UGT4_RAMVA</name>
<keyword evidence="2" id="KW-1133">Transmembrane helix</keyword>
<keyword evidence="2" id="KW-0472">Membrane</keyword>
<feature type="transmembrane region" description="Helical" evidence="2">
    <location>
        <begin position="319"/>
        <end position="347"/>
    </location>
</feature>
<sequence length="393" mass="44665">MDEGRLNVQDELAGIALDIMRSFRSLDQNGMDGQAIGKLAAVVEKLFLQASNMASELDENRERISELCQQVEEYLERNGDLRDELRSLKDNHEKVVLSMEKEHDKEMEVHKACAKTLEAANNSLRARNQQLVSDIIELQDSNQRYEHLAPKYKSQVAELEKNLEGLQKALMKSDQLVEEAKSSGNPPVVKSSTSFSHASVQTEFPPTTSNIQDIQDKLKVKASKLVWLSEMKEGLSDAITHLDCNMKEEPGTDVNELDLSLADELQQADVGRKVEDKALLQGAFPAKNFETYFKIRDQPIEQNRSGFFKLKAWSAKLKWIVSLVLSFIFFSVVVVFLKGVKLTLLLFTRTRRSFCILRRSTPPASPSHEIVRRRMGFSRSPRPNRYSFESQTV</sequence>
<dbReference type="AlphaFoldDB" id="A0A1D1UGT4"/>
<evidence type="ECO:0000256" key="1">
    <source>
        <dbReference type="SAM" id="Coils"/>
    </source>
</evidence>
<evidence type="ECO:0000256" key="2">
    <source>
        <dbReference type="SAM" id="Phobius"/>
    </source>
</evidence>
<keyword evidence="2" id="KW-0812">Transmembrane</keyword>
<keyword evidence="4" id="KW-1185">Reference proteome</keyword>
<dbReference type="Proteomes" id="UP000186922">
    <property type="component" value="Unassembled WGS sequence"/>
</dbReference>
<comment type="caution">
    <text evidence="3">The sequence shown here is derived from an EMBL/GenBank/DDBJ whole genome shotgun (WGS) entry which is preliminary data.</text>
</comment>
<organism evidence="3 4">
    <name type="scientific">Ramazzottius varieornatus</name>
    <name type="common">Water bear</name>
    <name type="synonym">Tardigrade</name>
    <dbReference type="NCBI Taxonomy" id="947166"/>
    <lineage>
        <taxon>Eukaryota</taxon>
        <taxon>Metazoa</taxon>
        <taxon>Ecdysozoa</taxon>
        <taxon>Tardigrada</taxon>
        <taxon>Eutardigrada</taxon>
        <taxon>Parachela</taxon>
        <taxon>Hypsibioidea</taxon>
        <taxon>Ramazzottiidae</taxon>
        <taxon>Ramazzottius</taxon>
    </lineage>
</organism>
<dbReference type="EMBL" id="BDGG01000001">
    <property type="protein sequence ID" value="GAU87750.1"/>
    <property type="molecule type" value="Genomic_DNA"/>
</dbReference>
<gene>
    <name evidence="3" type="primary">RvY_00553</name>
    <name evidence="3" type="synonym">RvY_00553.1</name>
    <name evidence="3" type="ORF">RvY_00553-1</name>
</gene>
<evidence type="ECO:0000313" key="3">
    <source>
        <dbReference type="EMBL" id="GAU87750.1"/>
    </source>
</evidence>
<feature type="coiled-coil region" evidence="1">
    <location>
        <begin position="57"/>
        <end position="176"/>
    </location>
</feature>
<proteinExistence type="predicted"/>
<reference evidence="3 4" key="1">
    <citation type="journal article" date="2016" name="Nat. Commun.">
        <title>Extremotolerant tardigrade genome and improved radiotolerance of human cultured cells by tardigrade-unique protein.</title>
        <authorList>
            <person name="Hashimoto T."/>
            <person name="Horikawa D.D."/>
            <person name="Saito Y."/>
            <person name="Kuwahara H."/>
            <person name="Kozuka-Hata H."/>
            <person name="Shin-I T."/>
            <person name="Minakuchi Y."/>
            <person name="Ohishi K."/>
            <person name="Motoyama A."/>
            <person name="Aizu T."/>
            <person name="Enomoto A."/>
            <person name="Kondo K."/>
            <person name="Tanaka S."/>
            <person name="Hara Y."/>
            <person name="Koshikawa S."/>
            <person name="Sagara H."/>
            <person name="Miura T."/>
            <person name="Yokobori S."/>
            <person name="Miyagawa K."/>
            <person name="Suzuki Y."/>
            <person name="Kubo T."/>
            <person name="Oyama M."/>
            <person name="Kohara Y."/>
            <person name="Fujiyama A."/>
            <person name="Arakawa K."/>
            <person name="Katayama T."/>
            <person name="Toyoda A."/>
            <person name="Kunieda T."/>
        </authorList>
    </citation>
    <scope>NUCLEOTIDE SEQUENCE [LARGE SCALE GENOMIC DNA]</scope>
    <source>
        <strain evidence="3 4">YOKOZUNA-1</strain>
    </source>
</reference>
<keyword evidence="1" id="KW-0175">Coiled coil</keyword>
<protein>
    <submittedName>
        <fullName evidence="3">Uncharacterized protein</fullName>
    </submittedName>
</protein>